<dbReference type="Pfam" id="PF00122">
    <property type="entry name" value="E1-E2_ATPase"/>
    <property type="match status" value="1"/>
</dbReference>
<dbReference type="Pfam" id="PF00690">
    <property type="entry name" value="Cation_ATPase_N"/>
    <property type="match status" value="1"/>
</dbReference>
<evidence type="ECO:0000256" key="11">
    <source>
        <dbReference type="SAM" id="MobiDB-lite"/>
    </source>
</evidence>
<feature type="transmembrane region" description="Helical" evidence="12">
    <location>
        <begin position="921"/>
        <end position="939"/>
    </location>
</feature>
<dbReference type="PRINTS" id="PR00121">
    <property type="entry name" value="NAKATPASE"/>
</dbReference>
<dbReference type="GO" id="GO:0005886">
    <property type="term" value="C:plasma membrane"/>
    <property type="evidence" value="ECO:0007669"/>
    <property type="project" value="UniProtKB-SubCell"/>
</dbReference>
<dbReference type="Gene3D" id="3.40.50.1000">
    <property type="entry name" value="HAD superfamily/HAD-like"/>
    <property type="match status" value="1"/>
</dbReference>
<dbReference type="InterPro" id="IPR023298">
    <property type="entry name" value="ATPase_P-typ_TM_dom_sf"/>
</dbReference>
<dbReference type="PANTHER" id="PTHR43294:SF21">
    <property type="entry name" value="CATION TRANSPORTING ATPASE"/>
    <property type="match status" value="1"/>
</dbReference>
<keyword evidence="6" id="KW-0067">ATP-binding</keyword>
<keyword evidence="4 12" id="KW-0812">Transmembrane</keyword>
<gene>
    <name evidence="14" type="ORF">SAMN02787118_12733</name>
</gene>
<feature type="transmembrane region" description="Helical" evidence="12">
    <location>
        <begin position="104"/>
        <end position="122"/>
    </location>
</feature>
<dbReference type="InterPro" id="IPR044492">
    <property type="entry name" value="P_typ_ATPase_HD_dom"/>
</dbReference>
<accession>A0A1I2U8G0</accession>
<feature type="transmembrane region" description="Helical" evidence="12">
    <location>
        <begin position="293"/>
        <end position="311"/>
    </location>
</feature>
<name>A0A1I2U8G0_9ACTN</name>
<dbReference type="Gene3D" id="3.40.1110.10">
    <property type="entry name" value="Calcium-transporting ATPase, cytoplasmic domain N"/>
    <property type="match status" value="1"/>
</dbReference>
<feature type="transmembrane region" description="Helical" evidence="12">
    <location>
        <begin position="886"/>
        <end position="909"/>
    </location>
</feature>
<reference evidence="14 15" key="1">
    <citation type="submission" date="2016-10" db="EMBL/GenBank/DDBJ databases">
        <authorList>
            <person name="de Groot N.N."/>
        </authorList>
    </citation>
    <scope>NUCLEOTIDE SEQUENCE [LARGE SCALE GENOMIC DNA]</scope>
    <source>
        <strain evidence="14 15">OK461</strain>
    </source>
</reference>
<dbReference type="Pfam" id="PF13246">
    <property type="entry name" value="Cation_ATPase"/>
    <property type="match status" value="1"/>
</dbReference>
<dbReference type="GO" id="GO:0016887">
    <property type="term" value="F:ATP hydrolysis activity"/>
    <property type="evidence" value="ECO:0007669"/>
    <property type="project" value="InterPro"/>
</dbReference>
<dbReference type="EMBL" id="FONR01000027">
    <property type="protein sequence ID" value="SFG73303.1"/>
    <property type="molecule type" value="Genomic_DNA"/>
</dbReference>
<evidence type="ECO:0000256" key="3">
    <source>
        <dbReference type="ARBA" id="ARBA00022475"/>
    </source>
</evidence>
<dbReference type="SFLD" id="SFLDS00003">
    <property type="entry name" value="Haloacid_Dehalogenase"/>
    <property type="match status" value="1"/>
</dbReference>
<feature type="transmembrane region" description="Helical" evidence="12">
    <location>
        <begin position="323"/>
        <end position="348"/>
    </location>
</feature>
<feature type="region of interest" description="Disordered" evidence="11">
    <location>
        <begin position="1"/>
        <end position="44"/>
    </location>
</feature>
<keyword evidence="9 12" id="KW-0472">Membrane</keyword>
<feature type="domain" description="Cation-transporting P-type ATPase N-terminal" evidence="13">
    <location>
        <begin position="48"/>
        <end position="121"/>
    </location>
</feature>
<feature type="transmembrane region" description="Helical" evidence="12">
    <location>
        <begin position="128"/>
        <end position="150"/>
    </location>
</feature>
<dbReference type="Pfam" id="PF00689">
    <property type="entry name" value="Cation_ATPase_C"/>
    <property type="match status" value="1"/>
</dbReference>
<dbReference type="InterPro" id="IPR004014">
    <property type="entry name" value="ATPase_P-typ_cation-transptr_N"/>
</dbReference>
<dbReference type="InterPro" id="IPR023299">
    <property type="entry name" value="ATPase_P-typ_cyto_dom_N"/>
</dbReference>
<dbReference type="SFLD" id="SFLDG00002">
    <property type="entry name" value="C1.7:_P-type_atpase_like"/>
    <property type="match status" value="1"/>
</dbReference>
<dbReference type="InterPro" id="IPR036412">
    <property type="entry name" value="HAD-like_sf"/>
</dbReference>
<keyword evidence="5" id="KW-0547">Nucleotide-binding</keyword>
<evidence type="ECO:0000256" key="7">
    <source>
        <dbReference type="ARBA" id="ARBA00022967"/>
    </source>
</evidence>
<dbReference type="PROSITE" id="PS00154">
    <property type="entry name" value="ATPASE_E1_E2"/>
    <property type="match status" value="1"/>
</dbReference>
<protein>
    <submittedName>
        <fullName evidence="14">Plasma-membrane calcium-translocating P-type ATPase</fullName>
    </submittedName>
</protein>
<dbReference type="Gene3D" id="1.20.1110.10">
    <property type="entry name" value="Calcium-transporting ATPase, transmembrane domain"/>
    <property type="match status" value="1"/>
</dbReference>
<evidence type="ECO:0000256" key="5">
    <source>
        <dbReference type="ARBA" id="ARBA00022741"/>
    </source>
</evidence>
<dbReference type="Gene3D" id="2.70.150.10">
    <property type="entry name" value="Calcium-transporting ATPase, cytoplasmic transduction domain A"/>
    <property type="match status" value="1"/>
</dbReference>
<dbReference type="InterPro" id="IPR008250">
    <property type="entry name" value="ATPase_P-typ_transduc_dom_A_sf"/>
</dbReference>
<feature type="transmembrane region" description="Helical" evidence="12">
    <location>
        <begin position="807"/>
        <end position="835"/>
    </location>
</feature>
<dbReference type="InterPro" id="IPR001757">
    <property type="entry name" value="P_typ_ATPase"/>
</dbReference>
<evidence type="ECO:0000256" key="12">
    <source>
        <dbReference type="SAM" id="Phobius"/>
    </source>
</evidence>
<dbReference type="RefSeq" id="WP_256259328.1">
    <property type="nucleotide sequence ID" value="NZ_FONR01000027.1"/>
</dbReference>
<evidence type="ECO:0000313" key="15">
    <source>
        <dbReference type="Proteomes" id="UP000181942"/>
    </source>
</evidence>
<dbReference type="PANTHER" id="PTHR43294">
    <property type="entry name" value="SODIUM/POTASSIUM-TRANSPORTING ATPASE SUBUNIT ALPHA"/>
    <property type="match status" value="1"/>
</dbReference>
<dbReference type="InterPro" id="IPR018303">
    <property type="entry name" value="ATPase_P-typ_P_site"/>
</dbReference>
<sequence length="958" mass="99967">MSPEPADRGAISHPAPGPTELCTGGPPTDVMASTTGPPRDQPGAPCPCIPSLAVSDVFTALDASPRGLTPAQAAARQARYGPNELPGVGRGHVWMRLIAQFTDLFAVVLLVSSAITFLAYTLEQPQDPATLQLALAILGVVLLNAGIGFAQEYSAERTAESLQAMVPHTCRVLRDGEPRELPARDLVPGDVVLLEAGDAVSADCRLVEAHEVAVNNAALTGESDAVARVAGPVPAVPTLEARNCVFMGTDVVAGTGKAVVSATGTATEFGRIFRLTAAAPRQKTPLQLQVAAMARRVAGVALATGAILFAVRVPSGQPFVDTFVFSLGVMVALVPEGLPATLSVSLAIGVRRMARRHALVKQLLAVEALGSTSVVCTDKTGTLTQAEMTVVQVWANGVSHAVAGVGYAPVGEVADAGSVRELLRTAALCSNARLVPPTSRDGWRVLGDTTEGALLVAAMKAGLDPSVEEARSPRVAEYPFDSVRKLMSTVHGDADGTYRACVKGAPLELLARCDAIDREGTRTPLTEASRAEVVAAADDMAGQGLRVLAVARRRVPGPRPALGDVESKLTLLGLSGMYDPPRPEVRDAVDACRRAGIRIVMVTGDHPLTAEAVARRVGIVRGPAPSIVTGAQLDALNDDGVDALLAGSAELLLCRVSPEHKMRVVTALQRHGEVVAVTGDGANDAPALKHADIGVAMGASGTDVAREAAVMVLLDDSFASISTAVGLGRSVYRNIRKFLIYLFSHNIAELVPILVATLAGFPLVPITAVQILAIDLGSDVLPALALGAEPMEADVMDSPPRPRRERLFSTAVMGRILFLGGIQALGVCAVFFWHIHASGIPYADFTRDDPVYREAITMVQAGIVVSQFFNALAVRTDRQSVFRAGLLSNPWLIGAGCVGIALMAAISYAPALQAIFNTAPLAPADWAVLAAFGALLLAAEEARKWVLRHRSGSPKGGT</sequence>
<keyword evidence="8 12" id="KW-1133">Transmembrane helix</keyword>
<feature type="transmembrane region" description="Helical" evidence="12">
    <location>
        <begin position="738"/>
        <end position="761"/>
    </location>
</feature>
<dbReference type="SFLD" id="SFLDF00027">
    <property type="entry name" value="p-type_atpase"/>
    <property type="match status" value="1"/>
</dbReference>
<dbReference type="AlphaFoldDB" id="A0A1I2U8G0"/>
<dbReference type="InterPro" id="IPR050510">
    <property type="entry name" value="Cation_transp_ATPase_P-type"/>
</dbReference>
<comment type="subcellular location">
    <subcellularLocation>
        <location evidence="1">Cell membrane</location>
        <topology evidence="1">Multi-pass membrane protein</topology>
    </subcellularLocation>
</comment>
<dbReference type="NCBIfam" id="TIGR01494">
    <property type="entry name" value="ATPase_P-type"/>
    <property type="match status" value="2"/>
</dbReference>
<dbReference type="FunFam" id="3.40.50.1000:FF:000083">
    <property type="entry name" value="Sodium/potassium-transporting ATPase subunit alpha"/>
    <property type="match status" value="1"/>
</dbReference>
<dbReference type="InterPro" id="IPR023214">
    <property type="entry name" value="HAD_sf"/>
</dbReference>
<comment type="similarity">
    <text evidence="2">Belongs to the cation transport ATPase (P-type) (TC 3.A.3) family. Type IIA subfamily.</text>
</comment>
<dbReference type="SUPFAM" id="SSF81660">
    <property type="entry name" value="Metal cation-transporting ATPase, ATP-binding domain N"/>
    <property type="match status" value="1"/>
</dbReference>
<dbReference type="SMART" id="SM00831">
    <property type="entry name" value="Cation_ATPase_N"/>
    <property type="match status" value="1"/>
</dbReference>
<dbReference type="SUPFAM" id="SSF81653">
    <property type="entry name" value="Calcium ATPase, transduction domain A"/>
    <property type="match status" value="1"/>
</dbReference>
<feature type="transmembrane region" description="Helical" evidence="12">
    <location>
        <begin position="855"/>
        <end position="874"/>
    </location>
</feature>
<keyword evidence="3" id="KW-1003">Cell membrane</keyword>
<evidence type="ECO:0000259" key="13">
    <source>
        <dbReference type="SMART" id="SM00831"/>
    </source>
</evidence>
<evidence type="ECO:0000256" key="6">
    <source>
        <dbReference type="ARBA" id="ARBA00022840"/>
    </source>
</evidence>
<evidence type="ECO:0000256" key="4">
    <source>
        <dbReference type="ARBA" id="ARBA00022692"/>
    </source>
</evidence>
<dbReference type="InterPro" id="IPR059000">
    <property type="entry name" value="ATPase_P-type_domA"/>
</dbReference>
<evidence type="ECO:0000313" key="14">
    <source>
        <dbReference type="EMBL" id="SFG73303.1"/>
    </source>
</evidence>
<proteinExistence type="inferred from homology"/>
<dbReference type="Proteomes" id="UP000181942">
    <property type="component" value="Unassembled WGS sequence"/>
</dbReference>
<evidence type="ECO:0000256" key="10">
    <source>
        <dbReference type="ARBA" id="ARBA00049360"/>
    </source>
</evidence>
<evidence type="ECO:0000256" key="1">
    <source>
        <dbReference type="ARBA" id="ARBA00004651"/>
    </source>
</evidence>
<organism evidence="14 15">
    <name type="scientific">Streptomyces mirabilis</name>
    <dbReference type="NCBI Taxonomy" id="68239"/>
    <lineage>
        <taxon>Bacteria</taxon>
        <taxon>Bacillati</taxon>
        <taxon>Actinomycetota</taxon>
        <taxon>Actinomycetes</taxon>
        <taxon>Kitasatosporales</taxon>
        <taxon>Streptomycetaceae</taxon>
        <taxon>Streptomyces</taxon>
    </lineage>
</organism>
<comment type="catalytic activity">
    <reaction evidence="10">
        <text>ATP + H2O = ADP + phosphate + H(+)</text>
        <dbReference type="Rhea" id="RHEA:13065"/>
        <dbReference type="ChEBI" id="CHEBI:15377"/>
        <dbReference type="ChEBI" id="CHEBI:15378"/>
        <dbReference type="ChEBI" id="CHEBI:30616"/>
        <dbReference type="ChEBI" id="CHEBI:43474"/>
        <dbReference type="ChEBI" id="CHEBI:456216"/>
    </reaction>
</comment>
<evidence type="ECO:0000256" key="8">
    <source>
        <dbReference type="ARBA" id="ARBA00022989"/>
    </source>
</evidence>
<dbReference type="SUPFAM" id="SSF81665">
    <property type="entry name" value="Calcium ATPase, transmembrane domain M"/>
    <property type="match status" value="1"/>
</dbReference>
<keyword evidence="7" id="KW-1278">Translocase</keyword>
<dbReference type="GO" id="GO:0005524">
    <property type="term" value="F:ATP binding"/>
    <property type="evidence" value="ECO:0007669"/>
    <property type="project" value="UniProtKB-KW"/>
</dbReference>
<dbReference type="SUPFAM" id="SSF56784">
    <property type="entry name" value="HAD-like"/>
    <property type="match status" value="1"/>
</dbReference>
<evidence type="ECO:0000256" key="2">
    <source>
        <dbReference type="ARBA" id="ARBA00005675"/>
    </source>
</evidence>
<dbReference type="InterPro" id="IPR006068">
    <property type="entry name" value="ATPase_P-typ_cation-transptr_C"/>
</dbReference>
<dbReference type="PRINTS" id="PR00119">
    <property type="entry name" value="CATATPASE"/>
</dbReference>
<feature type="transmembrane region" description="Helical" evidence="12">
    <location>
        <begin position="767"/>
        <end position="786"/>
    </location>
</feature>
<evidence type="ECO:0000256" key="9">
    <source>
        <dbReference type="ARBA" id="ARBA00023136"/>
    </source>
</evidence>